<reference evidence="1" key="1">
    <citation type="submission" date="2023-04" db="EMBL/GenBank/DDBJ databases">
        <authorList>
            <consortium name="ELIXIR-Norway"/>
        </authorList>
    </citation>
    <scope>NUCLEOTIDE SEQUENCE [LARGE SCALE GENOMIC DNA]</scope>
</reference>
<dbReference type="Proteomes" id="UP001176941">
    <property type="component" value="Chromosome 10"/>
</dbReference>
<keyword evidence="2" id="KW-1185">Reference proteome</keyword>
<dbReference type="EMBL" id="OX459946">
    <property type="protein sequence ID" value="CAI9153628.1"/>
    <property type="molecule type" value="Genomic_DNA"/>
</dbReference>
<accession>A0ABN8XX35</accession>
<proteinExistence type="predicted"/>
<evidence type="ECO:0000313" key="2">
    <source>
        <dbReference type="Proteomes" id="UP001176941"/>
    </source>
</evidence>
<gene>
    <name evidence="1" type="ORF">MRATA1EN1_LOCUS2590</name>
</gene>
<evidence type="ECO:0000313" key="1">
    <source>
        <dbReference type="EMBL" id="CAI9153628.1"/>
    </source>
</evidence>
<name>A0ABN8XX35_RANTA</name>
<protein>
    <submittedName>
        <fullName evidence="1">Uncharacterized protein</fullName>
    </submittedName>
</protein>
<organism evidence="1 2">
    <name type="scientific">Rangifer tarandus platyrhynchus</name>
    <name type="common">Svalbard reindeer</name>
    <dbReference type="NCBI Taxonomy" id="3082113"/>
    <lineage>
        <taxon>Eukaryota</taxon>
        <taxon>Metazoa</taxon>
        <taxon>Chordata</taxon>
        <taxon>Craniata</taxon>
        <taxon>Vertebrata</taxon>
        <taxon>Euteleostomi</taxon>
        <taxon>Mammalia</taxon>
        <taxon>Eutheria</taxon>
        <taxon>Laurasiatheria</taxon>
        <taxon>Artiodactyla</taxon>
        <taxon>Ruminantia</taxon>
        <taxon>Pecora</taxon>
        <taxon>Cervidae</taxon>
        <taxon>Odocoileinae</taxon>
        <taxon>Rangifer</taxon>
    </lineage>
</organism>
<sequence>MVPVKPSAQRLADSKGSLVFLLQTFLDVRALPGALATRLRAAQSPVLKEVMVQPEGEGATPDNFLLVQIALPRRHGLSCR</sequence>